<keyword evidence="3" id="KW-1185">Reference proteome</keyword>
<feature type="transmembrane region" description="Helical" evidence="1">
    <location>
        <begin position="39"/>
        <end position="62"/>
    </location>
</feature>
<evidence type="ECO:0000313" key="2">
    <source>
        <dbReference type="EMBL" id="XAM18829.1"/>
    </source>
</evidence>
<dbReference type="Proteomes" id="UP001434737">
    <property type="component" value="Chromosome"/>
</dbReference>
<dbReference type="RefSeq" id="WP_343354068.1">
    <property type="nucleotide sequence ID" value="NZ_CP145316.1"/>
</dbReference>
<keyword evidence="1" id="KW-0472">Membrane</keyword>
<evidence type="ECO:0000256" key="1">
    <source>
        <dbReference type="SAM" id="Phobius"/>
    </source>
</evidence>
<feature type="transmembrane region" description="Helical" evidence="1">
    <location>
        <begin position="93"/>
        <end position="120"/>
    </location>
</feature>
<sequence length="187" mass="21960">MELFLFIFYLIYVAMALTPLVVIFILQNRDIQMFICENIGFNNLIAALCIIVVALLSSHLYIYCVKKYYQNTQSEPMECSEVTIAEPKYIPVYIAYFVIAVSINNLLIFSVVFILIYLLILKGKFSYFNPYLLFLGYHFYEVSIDSNQEKYAKYKLFLISKQAIKDVKIHNELIRLNNFTFLDKGDR</sequence>
<proteinExistence type="predicted"/>
<keyword evidence="1" id="KW-0812">Transmembrane</keyword>
<organism evidence="2 3">
    <name type="scientific">Helicobacter mastomyrinus</name>
    <dbReference type="NCBI Taxonomy" id="287948"/>
    <lineage>
        <taxon>Bacteria</taxon>
        <taxon>Pseudomonadati</taxon>
        <taxon>Campylobacterota</taxon>
        <taxon>Epsilonproteobacteria</taxon>
        <taxon>Campylobacterales</taxon>
        <taxon>Helicobacteraceae</taxon>
        <taxon>Helicobacter</taxon>
    </lineage>
</organism>
<name>A0ABZ3F9W2_9HELI</name>
<protein>
    <recommendedName>
        <fullName evidence="4">Integral membrane protein</fullName>
    </recommendedName>
</protein>
<accession>A0ABZ3F9W2</accession>
<evidence type="ECO:0008006" key="4">
    <source>
        <dbReference type="Google" id="ProtNLM"/>
    </source>
</evidence>
<evidence type="ECO:0000313" key="3">
    <source>
        <dbReference type="Proteomes" id="UP001434737"/>
    </source>
</evidence>
<gene>
    <name evidence="2" type="ORF">V3I05_03890</name>
</gene>
<reference evidence="2 3" key="1">
    <citation type="submission" date="2024-02" db="EMBL/GenBank/DDBJ databases">
        <title>Genome and pathogenicity analysis of Helicobacter mastomyrinus isolated from mice.</title>
        <authorList>
            <person name="Zhu L."/>
        </authorList>
    </citation>
    <scope>NUCLEOTIDE SEQUENCE [LARGE SCALE GENOMIC DNA]</scope>
    <source>
        <strain evidence="2 3">Hm-17</strain>
    </source>
</reference>
<keyword evidence="1" id="KW-1133">Transmembrane helix</keyword>
<feature type="transmembrane region" description="Helical" evidence="1">
    <location>
        <begin position="6"/>
        <end position="27"/>
    </location>
</feature>
<dbReference type="EMBL" id="CP145316">
    <property type="protein sequence ID" value="XAM18829.1"/>
    <property type="molecule type" value="Genomic_DNA"/>
</dbReference>